<dbReference type="CDD" id="cd05233">
    <property type="entry name" value="SDR_c"/>
    <property type="match status" value="1"/>
</dbReference>
<reference evidence="2 3" key="1">
    <citation type="submission" date="2019-05" db="EMBL/GenBank/DDBJ databases">
        <title>Draft Genome of Bradyrhizobium elkanii strain SEMIA 938, Used in Commercial Inoculants for Lupinus spp. in Brazil.</title>
        <authorList>
            <person name="Hungria M."/>
            <person name="Delamuta J.R.M."/>
            <person name="Ribeiro R.A."/>
            <person name="Nogueira M.A."/>
        </authorList>
    </citation>
    <scope>NUCLEOTIDE SEQUENCE [LARGE SCALE GENOMIC DNA]</scope>
    <source>
        <strain evidence="2 3">Semia 938</strain>
    </source>
</reference>
<evidence type="ECO:0000313" key="2">
    <source>
        <dbReference type="EMBL" id="TKV82227.1"/>
    </source>
</evidence>
<dbReference type="InterPro" id="IPR002347">
    <property type="entry name" value="SDR_fam"/>
</dbReference>
<dbReference type="InterPro" id="IPR036291">
    <property type="entry name" value="NAD(P)-bd_dom_sf"/>
</dbReference>
<dbReference type="Pfam" id="PF13561">
    <property type="entry name" value="adh_short_C2"/>
    <property type="match status" value="1"/>
</dbReference>
<dbReference type="PRINTS" id="PR00080">
    <property type="entry name" value="SDRFAMILY"/>
</dbReference>
<protein>
    <submittedName>
        <fullName evidence="2">SDR family oxidoreductase</fullName>
    </submittedName>
</protein>
<dbReference type="Gene3D" id="3.40.50.720">
    <property type="entry name" value="NAD(P)-binding Rossmann-like Domain"/>
    <property type="match status" value="1"/>
</dbReference>
<dbReference type="AlphaFoldDB" id="A0A4U6S3C5"/>
<accession>A0A4U6S3C5</accession>
<gene>
    <name evidence="2" type="ORF">FDV58_06925</name>
</gene>
<dbReference type="PRINTS" id="PR00081">
    <property type="entry name" value="GDHRDH"/>
</dbReference>
<dbReference type="PANTHER" id="PTHR42879:SF2">
    <property type="entry name" value="3-OXOACYL-[ACYL-CARRIER-PROTEIN] REDUCTASE FABG"/>
    <property type="match status" value="1"/>
</dbReference>
<evidence type="ECO:0000313" key="3">
    <source>
        <dbReference type="Proteomes" id="UP000305095"/>
    </source>
</evidence>
<proteinExistence type="inferred from homology"/>
<comment type="caution">
    <text evidence="2">The sequence shown here is derived from an EMBL/GenBank/DDBJ whole genome shotgun (WGS) entry which is preliminary data.</text>
</comment>
<comment type="similarity">
    <text evidence="1">Belongs to the short-chain dehydrogenases/reductases (SDR) family.</text>
</comment>
<dbReference type="RefSeq" id="WP_137477481.1">
    <property type="nucleotide sequence ID" value="NZ_SZZP01000004.1"/>
</dbReference>
<evidence type="ECO:0000256" key="1">
    <source>
        <dbReference type="ARBA" id="ARBA00006484"/>
    </source>
</evidence>
<dbReference type="PANTHER" id="PTHR42879">
    <property type="entry name" value="3-OXOACYL-(ACYL-CARRIER-PROTEIN) REDUCTASE"/>
    <property type="match status" value="1"/>
</dbReference>
<dbReference type="InterPro" id="IPR050259">
    <property type="entry name" value="SDR"/>
</dbReference>
<dbReference type="EMBL" id="SZZP01000004">
    <property type="protein sequence ID" value="TKV82227.1"/>
    <property type="molecule type" value="Genomic_DNA"/>
</dbReference>
<dbReference type="SUPFAM" id="SSF51735">
    <property type="entry name" value="NAD(P)-binding Rossmann-fold domains"/>
    <property type="match status" value="1"/>
</dbReference>
<sequence>MTRTVMVTGSSQGVGLGIAKVFLKHGWQVFGVDQKPASATVAELGGYEHVTADLRDGKGCEQVMAACADRFGGLDALVNNAGLGNARGFLETTDDDYERYYSINVRPVLRLCRLALPALKQRRGAIVNIASAFGIAGVAGSAAYVPTKFAVVGITRMLATEFGKDGIRVNAVAPGLIWSPGTDDRIKNNKWWHRMMIEGCPLGRVGQPEEIGEACAFLASDAASFINGVVLPVDGGWSIAKFLPQPAEG</sequence>
<name>A0A4U6S3C5_BRAEL</name>
<dbReference type="FunFam" id="3.40.50.720:FF:000084">
    <property type="entry name" value="Short-chain dehydrogenase reductase"/>
    <property type="match status" value="1"/>
</dbReference>
<dbReference type="Proteomes" id="UP000305095">
    <property type="component" value="Unassembled WGS sequence"/>
</dbReference>
<organism evidence="2 3">
    <name type="scientific">Bradyrhizobium elkanii</name>
    <dbReference type="NCBI Taxonomy" id="29448"/>
    <lineage>
        <taxon>Bacteria</taxon>
        <taxon>Pseudomonadati</taxon>
        <taxon>Pseudomonadota</taxon>
        <taxon>Alphaproteobacteria</taxon>
        <taxon>Hyphomicrobiales</taxon>
        <taxon>Nitrobacteraceae</taxon>
        <taxon>Bradyrhizobium</taxon>
    </lineage>
</organism>